<evidence type="ECO:0000256" key="8">
    <source>
        <dbReference type="ARBA" id="ARBA00022723"/>
    </source>
</evidence>
<feature type="binding site" description="axial binding residue" evidence="15">
    <location>
        <position position="40"/>
    </location>
    <ligand>
        <name>a bacteriochlorophyll</name>
        <dbReference type="ChEBI" id="CHEBI:38201"/>
    </ligand>
    <ligandPart>
        <name>Mg</name>
        <dbReference type="ChEBI" id="CHEBI:25107"/>
    </ligandPart>
</feature>
<dbReference type="Proteomes" id="UP000092484">
    <property type="component" value="Unassembled WGS sequence"/>
</dbReference>
<dbReference type="GO" id="GO:0042314">
    <property type="term" value="F:bacteriochlorophyll binding"/>
    <property type="evidence" value="ECO:0007669"/>
    <property type="project" value="UniProtKB-KW"/>
</dbReference>
<evidence type="ECO:0000256" key="9">
    <source>
        <dbReference type="ARBA" id="ARBA00022842"/>
    </source>
</evidence>
<accession>A0A1A7BIS5</accession>
<keyword evidence="5" id="KW-0148">Chlorophyll</keyword>
<comment type="function">
    <text evidence="1">Antenna complexes are light-harvesting systems, which transfer the excitation energy to the reaction centers.</text>
</comment>
<keyword evidence="9 15" id="KW-0460">Magnesium</keyword>
<dbReference type="InterPro" id="IPR002362">
    <property type="entry name" value="LHB-1/5"/>
</dbReference>
<keyword evidence="10" id="KW-0076">Bacteriochlorophyll</keyword>
<evidence type="ECO:0000256" key="14">
    <source>
        <dbReference type="ARBA" id="ARBA00023243"/>
    </source>
</evidence>
<sequence length="51" mass="5592">MAGDDTKVYPTGLTEAQALEINDGLKWGTRIYFAIALGAHVLAFILTPWLK</sequence>
<keyword evidence="11 16" id="KW-1133">Transmembrane helix</keyword>
<evidence type="ECO:0000256" key="12">
    <source>
        <dbReference type="ARBA" id="ARBA00022991"/>
    </source>
</evidence>
<evidence type="ECO:0000256" key="10">
    <source>
        <dbReference type="ARBA" id="ARBA00022956"/>
    </source>
</evidence>
<dbReference type="InterPro" id="IPR035889">
    <property type="entry name" value="Light-harvesting_complex"/>
</dbReference>
<dbReference type="Gene3D" id="1.20.5.250">
    <property type="match status" value="1"/>
</dbReference>
<organism evidence="18 19">
    <name type="scientific">Erythrobacter dokdonensis DSW-74</name>
    <dbReference type="NCBI Taxonomy" id="1300349"/>
    <lineage>
        <taxon>Bacteria</taxon>
        <taxon>Pseudomonadati</taxon>
        <taxon>Pseudomonadota</taxon>
        <taxon>Alphaproteobacteria</taxon>
        <taxon>Sphingomonadales</taxon>
        <taxon>Erythrobacteraceae</taxon>
        <taxon>Erythrobacter/Porphyrobacter group</taxon>
        <taxon>Erythrobacter</taxon>
    </lineage>
</organism>
<evidence type="ECO:0000313" key="18">
    <source>
        <dbReference type="EMBL" id="OBV11347.1"/>
    </source>
</evidence>
<dbReference type="PIRSF" id="PIRSF002900">
    <property type="entry name" value="Antenna_beta"/>
    <property type="match status" value="1"/>
</dbReference>
<feature type="transmembrane region" description="Helical" evidence="16">
    <location>
        <begin position="31"/>
        <end position="50"/>
    </location>
</feature>
<dbReference type="Pfam" id="PF00556">
    <property type="entry name" value="LHC"/>
    <property type="match status" value="1"/>
</dbReference>
<dbReference type="GO" id="GO:0005886">
    <property type="term" value="C:plasma membrane"/>
    <property type="evidence" value="ECO:0007669"/>
    <property type="project" value="UniProtKB-SubCell"/>
</dbReference>
<evidence type="ECO:0000256" key="4">
    <source>
        <dbReference type="ARBA" id="ARBA00022475"/>
    </source>
</evidence>
<comment type="similarity">
    <text evidence="3">Belongs to the antenna complex beta subunit family.</text>
</comment>
<dbReference type="SUPFAM" id="SSF56918">
    <property type="entry name" value="Light-harvesting complex subunits"/>
    <property type="match status" value="1"/>
</dbReference>
<keyword evidence="12" id="KW-0157">Chromophore</keyword>
<evidence type="ECO:0000256" key="7">
    <source>
        <dbReference type="ARBA" id="ARBA00022692"/>
    </source>
</evidence>
<dbReference type="InterPro" id="IPR023624">
    <property type="entry name" value="Antenna_beta_dom_sf"/>
</dbReference>
<feature type="domain" description="Antenna complex alpha/beta subunit" evidence="17">
    <location>
        <begin position="16"/>
        <end position="50"/>
    </location>
</feature>
<evidence type="ECO:0000259" key="17">
    <source>
        <dbReference type="Pfam" id="PF00556"/>
    </source>
</evidence>
<evidence type="ECO:0000256" key="2">
    <source>
        <dbReference type="ARBA" id="ARBA00004249"/>
    </source>
</evidence>
<evidence type="ECO:0000256" key="15">
    <source>
        <dbReference type="PIRSR" id="PIRSR002900-1"/>
    </source>
</evidence>
<evidence type="ECO:0000256" key="6">
    <source>
        <dbReference type="ARBA" id="ARBA00022549"/>
    </source>
</evidence>
<evidence type="ECO:0000256" key="13">
    <source>
        <dbReference type="ARBA" id="ARBA00023136"/>
    </source>
</evidence>
<proteinExistence type="inferred from homology"/>
<dbReference type="EMBL" id="LZYB01000003">
    <property type="protein sequence ID" value="OBV11347.1"/>
    <property type="molecule type" value="Genomic_DNA"/>
</dbReference>
<evidence type="ECO:0000256" key="5">
    <source>
        <dbReference type="ARBA" id="ARBA00022494"/>
    </source>
</evidence>
<keyword evidence="14" id="KW-0437">Light-harvesting polypeptide</keyword>
<dbReference type="GO" id="GO:0046872">
    <property type="term" value="F:metal ion binding"/>
    <property type="evidence" value="ECO:0007669"/>
    <property type="project" value="UniProtKB-KW"/>
</dbReference>
<comment type="subcellular location">
    <subcellularLocation>
        <location evidence="2">Cell inner membrane</location>
        <topology evidence="2">Single-pass type II membrane protein</topology>
    </subcellularLocation>
</comment>
<evidence type="ECO:0000256" key="16">
    <source>
        <dbReference type="SAM" id="Phobius"/>
    </source>
</evidence>
<keyword evidence="13 16" id="KW-0472">Membrane</keyword>
<evidence type="ECO:0000256" key="3">
    <source>
        <dbReference type="ARBA" id="ARBA00011052"/>
    </source>
</evidence>
<keyword evidence="19" id="KW-1185">Reference proteome</keyword>
<dbReference type="InterPro" id="IPR000066">
    <property type="entry name" value="Antenna_a/b"/>
</dbReference>
<evidence type="ECO:0000256" key="1">
    <source>
        <dbReference type="ARBA" id="ARBA00002455"/>
    </source>
</evidence>
<keyword evidence="8 15" id="KW-0479">Metal-binding</keyword>
<keyword evidence="6" id="KW-0042">Antenna complex</keyword>
<dbReference type="STRING" id="1300349.I603_1755"/>
<name>A0A1A7BIS5_9SPHN</name>
<evidence type="ECO:0000313" key="19">
    <source>
        <dbReference type="Proteomes" id="UP000092484"/>
    </source>
</evidence>
<dbReference type="GO" id="GO:0019684">
    <property type="term" value="P:photosynthesis, light reaction"/>
    <property type="evidence" value="ECO:0007669"/>
    <property type="project" value="InterPro"/>
</dbReference>
<dbReference type="AlphaFoldDB" id="A0A1A7BIS5"/>
<dbReference type="RefSeq" id="WP_068864052.1">
    <property type="nucleotide sequence ID" value="NZ_LZYB01000003.1"/>
</dbReference>
<keyword evidence="4" id="KW-1003">Cell membrane</keyword>
<protein>
    <submittedName>
        <fullName evidence="18">Antenna complex alpha/beta subunit</fullName>
    </submittedName>
</protein>
<dbReference type="GO" id="GO:0030077">
    <property type="term" value="C:plasma membrane light-harvesting complex"/>
    <property type="evidence" value="ECO:0007669"/>
    <property type="project" value="InterPro"/>
</dbReference>
<keyword evidence="7 16" id="KW-0812">Transmembrane</keyword>
<gene>
    <name evidence="18" type="ORF">I603_1755</name>
</gene>
<evidence type="ECO:0000256" key="11">
    <source>
        <dbReference type="ARBA" id="ARBA00022989"/>
    </source>
</evidence>
<reference evidence="18 19" key="1">
    <citation type="submission" date="2016-06" db="EMBL/GenBank/DDBJ databases">
        <title>Genome sequence of Porphyrobacter dokdonensis DSW-74.</title>
        <authorList>
            <person name="Kim J.F."/>
            <person name="Song J.Y."/>
        </authorList>
    </citation>
    <scope>NUCLEOTIDE SEQUENCE [LARGE SCALE GENOMIC DNA]</scope>
    <source>
        <strain evidence="18 19">DSW-74</strain>
    </source>
</reference>
<comment type="caution">
    <text evidence="18">The sequence shown here is derived from an EMBL/GenBank/DDBJ whole genome shotgun (WGS) entry which is preliminary data.</text>
</comment>
<dbReference type="PRINTS" id="PR00674">
    <property type="entry name" value="LIGHTHARVSTB"/>
</dbReference>